<feature type="domain" description="Carrier" evidence="9">
    <location>
        <begin position="869"/>
        <end position="944"/>
    </location>
</feature>
<dbReference type="InterPro" id="IPR036736">
    <property type="entry name" value="ACP-like_sf"/>
</dbReference>
<dbReference type="CDD" id="cd12117">
    <property type="entry name" value="A_NRPS_Srf_like"/>
    <property type="match status" value="1"/>
</dbReference>
<dbReference type="Proteomes" id="UP000637578">
    <property type="component" value="Unassembled WGS sequence"/>
</dbReference>
<dbReference type="SUPFAM" id="SSF56801">
    <property type="entry name" value="Acetyl-CoA synthetase-like"/>
    <property type="match status" value="1"/>
</dbReference>
<keyword evidence="2" id="KW-0597">Phosphoprotein</keyword>
<dbReference type="InterPro" id="IPR020806">
    <property type="entry name" value="PKS_PP-bd"/>
</dbReference>
<keyword evidence="5" id="KW-0443">Lipid metabolism</keyword>
<protein>
    <recommendedName>
        <fullName evidence="13">Amino acid adenylation domain-containing protein</fullName>
    </recommendedName>
</protein>
<dbReference type="InterPro" id="IPR020841">
    <property type="entry name" value="PKS_Beta-ketoAc_synthase_dom"/>
</dbReference>
<feature type="region of interest" description="Disordered" evidence="8">
    <location>
        <begin position="1850"/>
        <end position="1881"/>
    </location>
</feature>
<evidence type="ECO:0000256" key="6">
    <source>
        <dbReference type="ARBA" id="ARBA00023268"/>
    </source>
</evidence>
<reference evidence="11" key="1">
    <citation type="journal article" date="2014" name="Int. J. Syst. Evol. Microbiol.">
        <title>Complete genome sequence of Corynebacterium casei LMG S-19264T (=DSM 44701T), isolated from a smear-ripened cheese.</title>
        <authorList>
            <consortium name="US DOE Joint Genome Institute (JGI-PGF)"/>
            <person name="Walter F."/>
            <person name="Albersmeier A."/>
            <person name="Kalinowski J."/>
            <person name="Ruckert C."/>
        </authorList>
    </citation>
    <scope>NUCLEOTIDE SEQUENCE</scope>
    <source>
        <strain evidence="11">CGMCC 4.5737</strain>
    </source>
</reference>
<evidence type="ECO:0000313" key="11">
    <source>
        <dbReference type="EMBL" id="GGM54574.1"/>
    </source>
</evidence>
<feature type="region of interest" description="Disordered" evidence="8">
    <location>
        <begin position="954"/>
        <end position="980"/>
    </location>
</feature>
<dbReference type="Pfam" id="PF00550">
    <property type="entry name" value="PP-binding"/>
    <property type="match status" value="2"/>
</dbReference>
<dbReference type="InterPro" id="IPR029063">
    <property type="entry name" value="SAM-dependent_MTases_sf"/>
</dbReference>
<dbReference type="SUPFAM" id="SSF47336">
    <property type="entry name" value="ACP-like"/>
    <property type="match status" value="2"/>
</dbReference>
<name>A0A8J3FU25_9PSEU</name>
<dbReference type="InterPro" id="IPR001227">
    <property type="entry name" value="Ac_transferase_dom_sf"/>
</dbReference>
<evidence type="ECO:0000256" key="5">
    <source>
        <dbReference type="ARBA" id="ARBA00023098"/>
    </source>
</evidence>
<organism evidence="11 12">
    <name type="scientific">Longimycelium tulufanense</name>
    <dbReference type="NCBI Taxonomy" id="907463"/>
    <lineage>
        <taxon>Bacteria</taxon>
        <taxon>Bacillati</taxon>
        <taxon>Actinomycetota</taxon>
        <taxon>Actinomycetes</taxon>
        <taxon>Pseudonocardiales</taxon>
        <taxon>Pseudonocardiaceae</taxon>
        <taxon>Longimycelium</taxon>
    </lineage>
</organism>
<dbReference type="PANTHER" id="PTHR43775">
    <property type="entry name" value="FATTY ACID SYNTHASE"/>
    <property type="match status" value="1"/>
</dbReference>
<dbReference type="PROSITE" id="PS00606">
    <property type="entry name" value="KS3_1"/>
    <property type="match status" value="1"/>
</dbReference>
<dbReference type="InterPro" id="IPR014031">
    <property type="entry name" value="Ketoacyl_synth_C"/>
</dbReference>
<keyword evidence="4" id="KW-0276">Fatty acid metabolism</keyword>
<dbReference type="EMBL" id="BMMK01000011">
    <property type="protein sequence ID" value="GGM54574.1"/>
    <property type="molecule type" value="Genomic_DNA"/>
</dbReference>
<dbReference type="GO" id="GO:0031177">
    <property type="term" value="F:phosphopantetheine binding"/>
    <property type="evidence" value="ECO:0007669"/>
    <property type="project" value="InterPro"/>
</dbReference>
<accession>A0A8J3FU25</accession>
<dbReference type="FunFam" id="2.30.38.10:FF:000001">
    <property type="entry name" value="Non-ribosomal peptide synthetase PvdI"/>
    <property type="match status" value="1"/>
</dbReference>
<dbReference type="Pfam" id="PF00109">
    <property type="entry name" value="ketoacyl-synt"/>
    <property type="match status" value="1"/>
</dbReference>
<proteinExistence type="predicted"/>
<dbReference type="Gene3D" id="3.40.47.10">
    <property type="match status" value="1"/>
</dbReference>
<dbReference type="Gene3D" id="3.40.50.150">
    <property type="entry name" value="Vaccinia Virus protein VP39"/>
    <property type="match status" value="1"/>
</dbReference>
<dbReference type="Pfam" id="PF02801">
    <property type="entry name" value="Ketoacyl-synt_C"/>
    <property type="match status" value="1"/>
</dbReference>
<comment type="caution">
    <text evidence="11">The sequence shown here is derived from an EMBL/GenBank/DDBJ whole genome shotgun (WGS) entry which is preliminary data.</text>
</comment>
<evidence type="ECO:0000256" key="7">
    <source>
        <dbReference type="ARBA" id="ARBA00023315"/>
    </source>
</evidence>
<evidence type="ECO:0000259" key="10">
    <source>
        <dbReference type="PROSITE" id="PS52004"/>
    </source>
</evidence>
<evidence type="ECO:0000313" key="12">
    <source>
        <dbReference type="Proteomes" id="UP000637578"/>
    </source>
</evidence>
<dbReference type="SMART" id="SM00825">
    <property type="entry name" value="PKS_KS"/>
    <property type="match status" value="1"/>
</dbReference>
<dbReference type="InterPro" id="IPR006162">
    <property type="entry name" value="Ppantetheine_attach_site"/>
</dbReference>
<evidence type="ECO:0000256" key="4">
    <source>
        <dbReference type="ARBA" id="ARBA00022832"/>
    </source>
</evidence>
<feature type="domain" description="Ketosynthase family 3 (KS3)" evidence="10">
    <location>
        <begin position="978"/>
        <end position="1402"/>
    </location>
</feature>
<dbReference type="InterPro" id="IPR000873">
    <property type="entry name" value="AMP-dep_synth/lig_dom"/>
</dbReference>
<dbReference type="Gene3D" id="3.30.70.3290">
    <property type="match status" value="1"/>
</dbReference>
<dbReference type="SUPFAM" id="SSF53335">
    <property type="entry name" value="S-adenosyl-L-methionine-dependent methyltransferases"/>
    <property type="match status" value="1"/>
</dbReference>
<evidence type="ECO:0000256" key="2">
    <source>
        <dbReference type="ARBA" id="ARBA00022553"/>
    </source>
</evidence>
<dbReference type="SMART" id="SM00823">
    <property type="entry name" value="PKS_PP"/>
    <property type="match status" value="2"/>
</dbReference>
<dbReference type="InterPro" id="IPR014030">
    <property type="entry name" value="Ketoacyl_synth_N"/>
</dbReference>
<dbReference type="Gene3D" id="2.30.38.10">
    <property type="entry name" value="Luciferase, Domain 3"/>
    <property type="match status" value="1"/>
</dbReference>
<reference evidence="11" key="2">
    <citation type="submission" date="2020-09" db="EMBL/GenBank/DDBJ databases">
        <authorList>
            <person name="Sun Q."/>
            <person name="Zhou Y."/>
        </authorList>
    </citation>
    <scope>NUCLEOTIDE SEQUENCE</scope>
    <source>
        <strain evidence="11">CGMCC 4.5737</strain>
    </source>
</reference>
<dbReference type="GO" id="GO:0004312">
    <property type="term" value="F:fatty acid synthase activity"/>
    <property type="evidence" value="ECO:0007669"/>
    <property type="project" value="TreeGrafter"/>
</dbReference>
<dbReference type="InterPro" id="IPR045851">
    <property type="entry name" value="AMP-bd_C_sf"/>
</dbReference>
<dbReference type="InterPro" id="IPR016036">
    <property type="entry name" value="Malonyl_transacylase_ACP-bd"/>
</dbReference>
<sequence length="1971" mass="215838">MEHGTPVGICIERSIDLVTAMLGILRAGGAYVPLDPTAPQRRLGFLLKDAGISLVLSRSDLADLLPPFAGEVVCVDQANTNGGDTVTNDPDESARADDVACVMYTSGSTGCPNGSLIPHRAIVRLVRETNYIQINPRDRVAHASNVSFDAATFEIWGALSNGASLVIIPPDWLLAPQEFASRIRELRISVLWLTSALFNVIAAAVPDAFATVTHLLVGGESLDARWVRRVLVSGPPRRFLNAYGPTENTTFSTWQLVREVPEGDTTVPIGRPVSNTQVYLLDEQLRPVDVGETGELYLGGDGLALGYLNRPELTRERFVPNPFSHVPDARLFRSGDLARYRTDGVLEFLGRRDRQVKLHGFRVEPGEVEAALHGLPEVRQSVVLVREQPSGEKQLVAYVVPERDRRTAQDRHVLGRWRDLYEDVIYRGIDDDPHARKDPSFNITGWVNSYTRRPFPPEEMREQVDHTVRRILALRPRRVLEIGCGTGLLLFRVAPHCDLYHGTDFSSVAIGHLRSLLEAHEPSLPHVRLLQRPAHDFSGLEPGTFDTVILNSVAQHFPSAEYLVDVLDQAVRLLCPGGSIFIGDVRSLPLLEVFHLSVELERAPDSLPVEQLCRRVAGRMNREQELVVDPDLFRALPTRIPDIRNISVQLKRGCYVNELTCFRYDVMLRSGSKAAPEAEPAWHDWSADLDLARLEHILAAGQHPLGIRGVPNERVRSLVRARQLVTERKSATVGQLKAQSRHCAVTGADAEEFWLLGDRLSLATEISWGSDLDRYDVVFHDGSVSVRCPLPMQGGRRLFPPGYTSNPGAAEAARVLGPQLRRRLREILPDYLVPSSFVILEQLPLTPNGKVDHRALPEPVPVPEGPQPITRSRVEEIVSDIWKRVLDLPDVDPSDNFFEIGGNSLKAAQLVAELRRVLDPDFPLVRLFDRPTVRALSTALTGENKASQPLVAEQHFGERRRARKRATRRHPEPPQDGHPEVAVVGMAGRFPGASDLDRYWANLRSGVESISFFSTKDLASAGVDPTLLAHPDYVRAAPVLDDPSLFDAAFFGYTPKEAELIDPQHRLFLECAWTALENAGYTPGQQNVRTGVYGGAAFNTYLMHSGLQPRFVDDYVMMLASSDKDFLTTRVSYKLGLTGPSLAVQTACSTSLVAVHLAVQSLLYGECDMALAGGVSVRVPHRAGYLHDRGGILSPDGHCRPFDAAAGGTIFGSGVGLVVLKRLDDAVADGDTIHAVIKGSAVNNDGSMKVSYAAPSVERQAAAVVEALGDAGVDPRTISYIEAHGTGTAVGDPVEVAALTRAYRMFTPDSGFCAIGSVKSNVGHLDAAAGVAGLLKTILALRHGEIPATLHFHRPNPEIDFDSTPFQVNDKLSPWPAGNARRRAAVNALGVGGTNAHVVLEEPPRLRSSSPSRPRQLLLLSARTATALHASSVALADHISRNPQGNLADVAHTLRSGRTPLSYRRAVVCDRDDAGRKLRDPNSQGVWTEMCPAQTPNVVFMFPGQGAQRTAMGRDLYRFEREFRRRVDRCAELFEPYLSADLREVLYSEDGRLDETLFAQPALFTTEYALAGLWLRWDLRPVAMIGHSVGELTAACLAGVFSLEDAVSVVAARARLMQAQPAGAMLAVQLPAEELVPHLDGEVTLAAVNGESQCVVSGGTGPVRRLERILRERTVPVQPLAVSRAFHSPMMDPVLEPFAQQVRQVSLREPEIPFVSNVHGTWIRPTDATSPDYWAQQLRHPVRLRDGFQALTQLGPSILLEVGPGHVLSSIARQQRISSRVLPSLPESRSGRTELDDVLGALGRLWLAGAEVDWSAFTADEHRNRVPLPTYPFEHRRFWYQSGGSAGLAAIPAVDSSPPEPAPAPDQRAEDQRVATQSPRTPTEAAVTAVWRAVLGDVPIGVRDNFYDLGGHSVMLPDVVGRLSTTFGIDLPVLALVEAPTVEELADRIEQVFRLSREVATVRERLGGQDG</sequence>
<dbReference type="Gene3D" id="3.30.300.30">
    <property type="match status" value="2"/>
</dbReference>
<dbReference type="InterPro" id="IPR050091">
    <property type="entry name" value="PKS_NRPS_Biosynth_Enz"/>
</dbReference>
<dbReference type="Gene3D" id="3.30.70.250">
    <property type="entry name" value="Malonyl-CoA ACP transacylase, ACP-binding"/>
    <property type="match status" value="1"/>
</dbReference>
<dbReference type="CDD" id="cd00833">
    <property type="entry name" value="PKS"/>
    <property type="match status" value="1"/>
</dbReference>
<gene>
    <name evidence="11" type="ORF">GCM10012275_27140</name>
</gene>
<feature type="compositionally biased region" description="Basic and acidic residues" evidence="8">
    <location>
        <begin position="969"/>
        <end position="979"/>
    </location>
</feature>
<dbReference type="InterPro" id="IPR010071">
    <property type="entry name" value="AA_adenyl_dom"/>
</dbReference>
<evidence type="ECO:0000256" key="8">
    <source>
        <dbReference type="SAM" id="MobiDB-lite"/>
    </source>
</evidence>
<dbReference type="InterPro" id="IPR016035">
    <property type="entry name" value="Acyl_Trfase/lysoPLipase"/>
</dbReference>
<dbReference type="Gene3D" id="1.10.1200.10">
    <property type="entry name" value="ACP-like"/>
    <property type="match status" value="2"/>
</dbReference>
<evidence type="ECO:0008006" key="13">
    <source>
        <dbReference type="Google" id="ProtNLM"/>
    </source>
</evidence>
<dbReference type="PROSITE" id="PS52004">
    <property type="entry name" value="KS3_2"/>
    <property type="match status" value="1"/>
</dbReference>
<dbReference type="Pfam" id="PF16197">
    <property type="entry name" value="KAsynt_C_assoc"/>
    <property type="match status" value="1"/>
</dbReference>
<dbReference type="InterPro" id="IPR014043">
    <property type="entry name" value="Acyl_transferase_dom"/>
</dbReference>
<dbReference type="InterPro" id="IPR013217">
    <property type="entry name" value="Methyltransf_12"/>
</dbReference>
<dbReference type="PROSITE" id="PS50075">
    <property type="entry name" value="CARRIER"/>
    <property type="match status" value="2"/>
</dbReference>
<dbReference type="InterPro" id="IPR009081">
    <property type="entry name" value="PP-bd_ACP"/>
</dbReference>
<keyword evidence="7" id="KW-0012">Acyltransferase</keyword>
<dbReference type="Pfam" id="PF08242">
    <property type="entry name" value="Methyltransf_12"/>
    <property type="match status" value="1"/>
</dbReference>
<keyword evidence="3" id="KW-0808">Transferase</keyword>
<dbReference type="Pfam" id="PF00501">
    <property type="entry name" value="AMP-binding"/>
    <property type="match status" value="1"/>
</dbReference>
<dbReference type="GO" id="GO:0006633">
    <property type="term" value="P:fatty acid biosynthetic process"/>
    <property type="evidence" value="ECO:0007669"/>
    <property type="project" value="InterPro"/>
</dbReference>
<evidence type="ECO:0000256" key="1">
    <source>
        <dbReference type="ARBA" id="ARBA00022450"/>
    </source>
</evidence>
<keyword evidence="12" id="KW-1185">Reference proteome</keyword>
<evidence type="ECO:0000256" key="3">
    <source>
        <dbReference type="ARBA" id="ARBA00022679"/>
    </source>
</evidence>
<keyword evidence="6" id="KW-0511">Multifunctional enzyme</keyword>
<dbReference type="Gene3D" id="3.40.50.980">
    <property type="match status" value="2"/>
</dbReference>
<dbReference type="InterPro" id="IPR016039">
    <property type="entry name" value="Thiolase-like"/>
</dbReference>
<feature type="domain" description="Carrier" evidence="9">
    <location>
        <begin position="1878"/>
        <end position="1953"/>
    </location>
</feature>
<dbReference type="InterPro" id="IPR032821">
    <property type="entry name" value="PKS_assoc"/>
</dbReference>
<dbReference type="FunFam" id="3.40.47.10:FF:000042">
    <property type="entry name" value="Polyketide synthase Pks13"/>
    <property type="match status" value="1"/>
</dbReference>
<dbReference type="InterPro" id="IPR018201">
    <property type="entry name" value="Ketoacyl_synth_AS"/>
</dbReference>
<dbReference type="PANTHER" id="PTHR43775:SF51">
    <property type="entry name" value="INACTIVE PHENOLPHTHIOCEROL SYNTHESIS POLYKETIDE SYNTHASE TYPE I PKS1-RELATED"/>
    <property type="match status" value="1"/>
</dbReference>
<dbReference type="Gene3D" id="3.40.366.10">
    <property type="entry name" value="Malonyl-Coenzyme A Acyl Carrier Protein, domain 2"/>
    <property type="match status" value="1"/>
</dbReference>
<evidence type="ECO:0000259" key="9">
    <source>
        <dbReference type="PROSITE" id="PS50075"/>
    </source>
</evidence>
<dbReference type="CDD" id="cd02440">
    <property type="entry name" value="AdoMet_MTases"/>
    <property type="match status" value="1"/>
</dbReference>
<dbReference type="SUPFAM" id="SSF52151">
    <property type="entry name" value="FabD/lysophospholipase-like"/>
    <property type="match status" value="1"/>
</dbReference>
<keyword evidence="1" id="KW-0596">Phosphopantetheine</keyword>
<dbReference type="SUPFAM" id="SSF55048">
    <property type="entry name" value="Probable ACP-binding domain of malonyl-CoA ACP transacylase"/>
    <property type="match status" value="1"/>
</dbReference>
<dbReference type="PROSITE" id="PS00012">
    <property type="entry name" value="PHOSPHOPANTETHEINE"/>
    <property type="match status" value="1"/>
</dbReference>
<dbReference type="GO" id="GO:0004315">
    <property type="term" value="F:3-oxoacyl-[acyl-carrier-protein] synthase activity"/>
    <property type="evidence" value="ECO:0007669"/>
    <property type="project" value="InterPro"/>
</dbReference>
<dbReference type="Pfam" id="PF00698">
    <property type="entry name" value="Acyl_transf_1"/>
    <property type="match status" value="1"/>
</dbReference>
<dbReference type="NCBIfam" id="TIGR01733">
    <property type="entry name" value="AA-adenyl-dom"/>
    <property type="match status" value="1"/>
</dbReference>
<feature type="compositionally biased region" description="Basic residues" evidence="8">
    <location>
        <begin position="958"/>
        <end position="968"/>
    </location>
</feature>
<dbReference type="SMART" id="SM00827">
    <property type="entry name" value="PKS_AT"/>
    <property type="match status" value="1"/>
</dbReference>
<dbReference type="SUPFAM" id="SSF53901">
    <property type="entry name" value="Thiolase-like"/>
    <property type="match status" value="1"/>
</dbReference>